<dbReference type="PANTHER" id="PTHR38795">
    <property type="entry name" value="DUF6604 DOMAIN-CONTAINING PROTEIN"/>
    <property type="match status" value="1"/>
</dbReference>
<protein>
    <recommendedName>
        <fullName evidence="1">DUF6604 domain-containing protein</fullName>
    </recommendedName>
</protein>
<organism evidence="2 3">
    <name type="scientific">Venturia inaequalis</name>
    <name type="common">Apple scab fungus</name>
    <dbReference type="NCBI Taxonomy" id="5025"/>
    <lineage>
        <taxon>Eukaryota</taxon>
        <taxon>Fungi</taxon>
        <taxon>Dikarya</taxon>
        <taxon>Ascomycota</taxon>
        <taxon>Pezizomycotina</taxon>
        <taxon>Dothideomycetes</taxon>
        <taxon>Pleosporomycetidae</taxon>
        <taxon>Venturiales</taxon>
        <taxon>Venturiaceae</taxon>
        <taxon>Venturia</taxon>
    </lineage>
</organism>
<evidence type="ECO:0000313" key="2">
    <source>
        <dbReference type="EMBL" id="KAE9982696.1"/>
    </source>
</evidence>
<feature type="domain" description="DUF6604" evidence="1">
    <location>
        <begin position="12"/>
        <end position="266"/>
    </location>
</feature>
<dbReference type="Proteomes" id="UP000447873">
    <property type="component" value="Unassembled WGS sequence"/>
</dbReference>
<comment type="caution">
    <text evidence="2">The sequence shown here is derived from an EMBL/GenBank/DDBJ whole genome shotgun (WGS) entry which is preliminary data.</text>
</comment>
<evidence type="ECO:0000259" key="1">
    <source>
        <dbReference type="Pfam" id="PF20253"/>
    </source>
</evidence>
<dbReference type="InterPro" id="IPR046539">
    <property type="entry name" value="DUF6604"/>
</dbReference>
<evidence type="ECO:0000313" key="3">
    <source>
        <dbReference type="Proteomes" id="UP000447873"/>
    </source>
</evidence>
<dbReference type="AlphaFoldDB" id="A0A8H3V5Z1"/>
<dbReference type="EMBL" id="WNWS01000072">
    <property type="protein sequence ID" value="KAE9982696.1"/>
    <property type="molecule type" value="Genomic_DNA"/>
</dbReference>
<reference evidence="2 3" key="1">
    <citation type="submission" date="2018-12" db="EMBL/GenBank/DDBJ databases">
        <title>Venturia inaequalis Genome Resource.</title>
        <authorList>
            <person name="Lichtner F.J."/>
        </authorList>
    </citation>
    <scope>NUCLEOTIDE SEQUENCE [LARGE SCALE GENOMIC DNA]</scope>
    <source>
        <strain evidence="2 3">120213</strain>
    </source>
</reference>
<sequence length="825" mass="93424">MLPDYLSSSYARYKEDTHTVASWLANTAAKHGYSDFTSFSMPIEGPKPSGRLKGKARKGAKAVAANTIKPQERVISVKDFRKLSCYIASSSISVPQSVLRTLDRAIKVRRTHGSVYTNASQGCDQHTHFINVLEQVKETLQPQVAHEVAKPKQTTSSNLGSLSSVFEPLSLDVDADDRNSSPTSCDVPSTHDSGKLPHVRVALDTEQEIAESYFAVYCFFEDLRELLTSVAQVWIDYREGRLYIITASITVNTTIDLARNLEEELLKGVPKSCPEIVRMHYEACCQLSNKDPDLKQEPDDLFNFEAYEEADRSFSTILAILSTCPTQFRDYFSSDEYEAFKSTDSFSCKTNSNRDSYQLGKLLLIDCFRDLQDMMRAILPSDPAPIHDDFTRASIEWMYFSNRRPTLWMLFAAKVYLVSRHVLEGDVGRGCQDLHKAGLAMSWTIREHIQFHECRKISYWKETNMKSAIDMMTTIRSWATSAGEAKNKLYSGEKTIKIVAAIAKENHLANNPMMCGLLLYRFRVMLQNCGLGLVNASLSVVYAVHLYHAVKQEQLLHQDINYHETAEWADLEMIMTLQGDKTFFLGERPKTPEGYFKQSILSMGSSAVNYAKNRRNIRPVLSNKGQKKLVALTPVMDMFSERLLTETPRLNVGPDDVERILSKAKSVDHNGTTRKRDQCHTPVQLLDSLRTALQDEVPELTFDYLGLHRTCYTLFEDIAKDLKPDLMRTHREDYLTCPALPCLVGLVFEAAAKPKQFPGNGYLKRAADILSMMVRSESSSREYSSWKTNPCWGLTYKPTFQLPHGDERNVETWGGMFDMDQDTAG</sequence>
<accession>A0A8H3V5Z1</accession>
<name>A0A8H3V5Z1_VENIN</name>
<gene>
    <name evidence="2" type="ORF">EG328_010689</name>
</gene>
<dbReference type="PANTHER" id="PTHR38795:SF1">
    <property type="entry name" value="DUF6604 DOMAIN-CONTAINING PROTEIN"/>
    <property type="match status" value="1"/>
</dbReference>
<dbReference type="Pfam" id="PF20253">
    <property type="entry name" value="DUF6604"/>
    <property type="match status" value="1"/>
</dbReference>
<proteinExistence type="predicted"/>